<evidence type="ECO:0000313" key="2">
    <source>
        <dbReference type="Proteomes" id="UP000655094"/>
    </source>
</evidence>
<sequence>MRIIIVCICAIKRKGDLFNARGWGCVSREPQNGSARDGSDQGDRFPLPILVGGGEASGAGLLRFRRGGVVSRGRRNRFVLR</sequence>
<proteinExistence type="predicted"/>
<dbReference type="EMBL" id="BNFF01000001">
    <property type="protein sequence ID" value="GHK50633.1"/>
    <property type="molecule type" value="Genomic_DNA"/>
</dbReference>
<organism evidence="1 2">
    <name type="scientific">Klebsiella pneumoniae</name>
    <dbReference type="NCBI Taxonomy" id="573"/>
    <lineage>
        <taxon>Bacteria</taxon>
        <taxon>Pseudomonadati</taxon>
        <taxon>Pseudomonadota</taxon>
        <taxon>Gammaproteobacteria</taxon>
        <taxon>Enterobacterales</taxon>
        <taxon>Enterobacteriaceae</taxon>
        <taxon>Klebsiella/Raoultella group</taxon>
        <taxon>Klebsiella</taxon>
        <taxon>Klebsiella pneumoniae complex</taxon>
    </lineage>
</organism>
<dbReference type="AlphaFoldDB" id="A0A919HNH8"/>
<reference evidence="1" key="1">
    <citation type="submission" date="2020-10" db="EMBL/GenBank/DDBJ databases">
        <title>Genome Sequence of ESBL Producing Zambian Clinical Strains.</title>
        <authorList>
            <person name="Shawa M."/>
            <person name="Furuta Y."/>
            <person name="Simbotwe M."/>
            <person name="Mulenga E."/>
            <person name="Mubanga M."/>
            <person name="Mulenga G."/>
            <person name="Kaile C."/>
            <person name="Zorigt T."/>
            <person name="Hang'ombe B."/>
            <person name="Higashi H."/>
        </authorList>
    </citation>
    <scope>NUCLEOTIDE SEQUENCE</scope>
    <source>
        <strain evidence="1">Zam_UTH_09</strain>
    </source>
</reference>
<gene>
    <name evidence="1" type="ORF">KPZU09_03690</name>
</gene>
<accession>A0A919HNH8</accession>
<name>A0A919HNH8_KLEPN</name>
<protein>
    <submittedName>
        <fullName evidence="1">Uncharacterized protein</fullName>
    </submittedName>
</protein>
<dbReference type="Proteomes" id="UP000655094">
    <property type="component" value="Unassembled WGS sequence"/>
</dbReference>
<evidence type="ECO:0000313" key="1">
    <source>
        <dbReference type="EMBL" id="GHK50633.1"/>
    </source>
</evidence>
<comment type="caution">
    <text evidence="1">The sequence shown here is derived from an EMBL/GenBank/DDBJ whole genome shotgun (WGS) entry which is preliminary data.</text>
</comment>